<feature type="compositionally biased region" description="Gly residues" evidence="1">
    <location>
        <begin position="120"/>
        <end position="133"/>
    </location>
</feature>
<name>A0A6J4K1R3_9BACT</name>
<feature type="compositionally biased region" description="Low complexity" evidence="1">
    <location>
        <begin position="134"/>
        <end position="158"/>
    </location>
</feature>
<dbReference type="EC" id="1.5.1.3" evidence="2"/>
<feature type="compositionally biased region" description="Basic residues" evidence="1">
    <location>
        <begin position="66"/>
        <end position="79"/>
    </location>
</feature>
<sequence length="178" mass="18701">ATRAVQRGGDPRRVHRGAPRRVRLDPQRPHGRLRGALRVGRHGARRPAELRGHAGAAGGAVAAGRPRLRVLAHPRSGRPPRRDGGAHRRGRGRGRAAGRARGRRDLAVRRREPLRQPPGRGAGGRRGGHGGARAAGRGRAAAAARGAAHVARPHAVARLPVGNGGAALRGARRRGPRL</sequence>
<feature type="non-terminal residue" evidence="2">
    <location>
        <position position="178"/>
    </location>
</feature>
<feature type="compositionally biased region" description="Basic residues" evidence="1">
    <location>
        <begin position="87"/>
        <end position="102"/>
    </location>
</feature>
<dbReference type="EMBL" id="CADCTU010000073">
    <property type="protein sequence ID" value="CAA9293453.1"/>
    <property type="molecule type" value="Genomic_DNA"/>
</dbReference>
<evidence type="ECO:0000313" key="2">
    <source>
        <dbReference type="EMBL" id="CAA9293453.1"/>
    </source>
</evidence>
<feature type="region of interest" description="Disordered" evidence="1">
    <location>
        <begin position="1"/>
        <end position="178"/>
    </location>
</feature>
<gene>
    <name evidence="2" type="ORF">AVDCRST_MAG11-296</name>
</gene>
<dbReference type="GO" id="GO:0004146">
    <property type="term" value="F:dihydrofolate reductase activity"/>
    <property type="evidence" value="ECO:0007669"/>
    <property type="project" value="UniProtKB-EC"/>
</dbReference>
<evidence type="ECO:0000256" key="1">
    <source>
        <dbReference type="SAM" id="MobiDB-lite"/>
    </source>
</evidence>
<accession>A0A6J4K1R3</accession>
<feature type="non-terminal residue" evidence="2">
    <location>
        <position position="1"/>
    </location>
</feature>
<feature type="compositionally biased region" description="Basic residues" evidence="1">
    <location>
        <begin position="29"/>
        <end position="45"/>
    </location>
</feature>
<feature type="compositionally biased region" description="Basic and acidic residues" evidence="1">
    <location>
        <begin position="103"/>
        <end position="114"/>
    </location>
</feature>
<keyword evidence="2" id="KW-0560">Oxidoreductase</keyword>
<reference evidence="2" key="1">
    <citation type="submission" date="2020-02" db="EMBL/GenBank/DDBJ databases">
        <authorList>
            <person name="Meier V. D."/>
        </authorList>
    </citation>
    <scope>NUCLEOTIDE SEQUENCE</scope>
    <source>
        <strain evidence="2">AVDCRST_MAG11</strain>
    </source>
</reference>
<proteinExistence type="predicted"/>
<protein>
    <submittedName>
        <fullName evidence="2">Dihydrofolate reductase</fullName>
        <ecNumber evidence="2">1.5.1.3</ecNumber>
    </submittedName>
</protein>
<dbReference type="AlphaFoldDB" id="A0A6J4K1R3"/>
<organism evidence="2">
    <name type="scientific">uncultured Gemmatimonadaceae bacterium</name>
    <dbReference type="NCBI Taxonomy" id="246130"/>
    <lineage>
        <taxon>Bacteria</taxon>
        <taxon>Pseudomonadati</taxon>
        <taxon>Gemmatimonadota</taxon>
        <taxon>Gemmatimonadia</taxon>
        <taxon>Gemmatimonadales</taxon>
        <taxon>Gemmatimonadaceae</taxon>
        <taxon>environmental samples</taxon>
    </lineage>
</organism>